<keyword evidence="7 14" id="KW-0812">Transmembrane</keyword>
<dbReference type="InterPro" id="IPR004358">
    <property type="entry name" value="Sig_transdc_His_kin-like_C"/>
</dbReference>
<feature type="domain" description="HPt" evidence="17">
    <location>
        <begin position="656"/>
        <end position="749"/>
    </location>
</feature>
<feature type="transmembrane region" description="Helical" evidence="14">
    <location>
        <begin position="62"/>
        <end position="81"/>
    </location>
</feature>
<dbReference type="CDD" id="cd00082">
    <property type="entry name" value="HisKA"/>
    <property type="match status" value="1"/>
</dbReference>
<evidence type="ECO:0000256" key="13">
    <source>
        <dbReference type="ARBA" id="ARBA00023136"/>
    </source>
</evidence>
<dbReference type="SUPFAM" id="SSF55874">
    <property type="entry name" value="ATPase domain of HSP90 chaperone/DNA topoisomerase II/histidine kinase"/>
    <property type="match status" value="1"/>
</dbReference>
<evidence type="ECO:0000256" key="11">
    <source>
        <dbReference type="ARBA" id="ARBA00022989"/>
    </source>
</evidence>
<protein>
    <recommendedName>
        <fullName evidence="3">histidine kinase</fullName>
        <ecNumber evidence="3">2.7.13.3</ecNumber>
    </recommendedName>
</protein>
<feature type="transmembrane region" description="Helical" evidence="14">
    <location>
        <begin position="119"/>
        <end position="137"/>
    </location>
</feature>
<dbReference type="InterPro" id="IPR003594">
    <property type="entry name" value="HATPase_dom"/>
</dbReference>
<dbReference type="CDD" id="cd16922">
    <property type="entry name" value="HATPase_EvgS-ArcB-TorS-like"/>
    <property type="match status" value="1"/>
</dbReference>
<dbReference type="PROSITE" id="PS50110">
    <property type="entry name" value="RESPONSE_REGULATORY"/>
    <property type="match status" value="1"/>
</dbReference>
<dbReference type="AlphaFoldDB" id="A0A0W8G4J5"/>
<dbReference type="GO" id="GO:0005524">
    <property type="term" value="F:ATP binding"/>
    <property type="evidence" value="ECO:0007669"/>
    <property type="project" value="UniProtKB-KW"/>
</dbReference>
<evidence type="ECO:0000256" key="7">
    <source>
        <dbReference type="ARBA" id="ARBA00022692"/>
    </source>
</evidence>
<keyword evidence="5" id="KW-0597">Phosphoprotein</keyword>
<evidence type="ECO:0000259" key="16">
    <source>
        <dbReference type="PROSITE" id="PS50110"/>
    </source>
</evidence>
<dbReference type="FunFam" id="1.10.287.130:FF:000002">
    <property type="entry name" value="Two-component osmosensing histidine kinase"/>
    <property type="match status" value="1"/>
</dbReference>
<evidence type="ECO:0000256" key="4">
    <source>
        <dbReference type="ARBA" id="ARBA00022475"/>
    </source>
</evidence>
<feature type="transmembrane region" description="Helical" evidence="14">
    <location>
        <begin position="6"/>
        <end position="26"/>
    </location>
</feature>
<dbReference type="EC" id="2.7.13.3" evidence="3"/>
<dbReference type="Gene3D" id="3.30.565.10">
    <property type="entry name" value="Histidine kinase-like ATPase, C-terminal domain"/>
    <property type="match status" value="1"/>
</dbReference>
<dbReference type="InterPro" id="IPR005467">
    <property type="entry name" value="His_kinase_dom"/>
</dbReference>
<evidence type="ECO:0000259" key="15">
    <source>
        <dbReference type="PROSITE" id="PS50109"/>
    </source>
</evidence>
<feature type="domain" description="Histidine kinase" evidence="15">
    <location>
        <begin position="240"/>
        <end position="458"/>
    </location>
</feature>
<dbReference type="SMART" id="SM00448">
    <property type="entry name" value="REC"/>
    <property type="match status" value="1"/>
</dbReference>
<keyword evidence="12" id="KW-0902">Two-component regulatory system</keyword>
<dbReference type="Pfam" id="PF02518">
    <property type="entry name" value="HATPase_c"/>
    <property type="match status" value="1"/>
</dbReference>
<comment type="caution">
    <text evidence="18">The sequence shown here is derived from an EMBL/GenBank/DDBJ whole genome shotgun (WGS) entry which is preliminary data.</text>
</comment>
<keyword evidence="6" id="KW-0808">Transferase</keyword>
<evidence type="ECO:0000256" key="8">
    <source>
        <dbReference type="ARBA" id="ARBA00022741"/>
    </source>
</evidence>
<dbReference type="Gene3D" id="3.40.50.2300">
    <property type="match status" value="1"/>
</dbReference>
<dbReference type="InterPro" id="IPR036890">
    <property type="entry name" value="HATPase_C_sf"/>
</dbReference>
<dbReference type="SUPFAM" id="SSF47226">
    <property type="entry name" value="Histidine-containing phosphotransfer domain, HPT domain"/>
    <property type="match status" value="1"/>
</dbReference>
<dbReference type="InterPro" id="IPR036097">
    <property type="entry name" value="HisK_dim/P_sf"/>
</dbReference>
<keyword evidence="11 14" id="KW-1133">Transmembrane helix</keyword>
<evidence type="ECO:0000256" key="1">
    <source>
        <dbReference type="ARBA" id="ARBA00000085"/>
    </source>
</evidence>
<dbReference type="Gene3D" id="1.20.120.160">
    <property type="entry name" value="HPT domain"/>
    <property type="match status" value="1"/>
</dbReference>
<dbReference type="EMBL" id="LNQE01000259">
    <property type="protein sequence ID" value="KUG28075.1"/>
    <property type="molecule type" value="Genomic_DNA"/>
</dbReference>
<evidence type="ECO:0000256" key="9">
    <source>
        <dbReference type="ARBA" id="ARBA00022777"/>
    </source>
</evidence>
<dbReference type="InterPro" id="IPR003661">
    <property type="entry name" value="HisK_dim/P_dom"/>
</dbReference>
<sequence>MMLLDIRTLVLVGAVTMAVSTVVFFSLYRFRFGDKSPLAWGISSAAITVGCLLLALRDAIHPVYTILVANMFFVFGYGMIYSGVRLFMGRTPLWFLAVAAPLVLAPILAWFAFVEPSLAARSLVVRLFLSLIPALIWRELAARGGAWRYGRPQRVVAGLYAVETALNLFFALAALFAYDTNNFFTSGIVSAMFLLLCNIYMLIHVLGVVVLYGERYRRELVDARDAAEAASRAKGRFLAHMSHELRTPLNGIMGMIELSRDAGTESTRREFLDVAASSAQGLLTIINDILDLSRLEAGKLAVSPEPFALGPALETVLQPFARMAEARGLEFAVRVVPEDVRIEADVTRLRQVVLNLVGNALKFTAKGRIDVEARVSPAAPGEARLTLCVADTGSGIPADMLERIFENFSQTDAGAQKGGTGLGLTISRQLARLMGGELTVTSVAGEGARFCLDMPCRVLDPAACEPGGISGASAGDPVNDPAGVPRMREPRIAEPRMRVLVVDDYEPNRMILAAQLKKAGHHVSEAADGEEAVKAVSAGGADAFDLVLMDIGMPVLDGLAATRRIRDVSGAHPPIVALTAAAMPGDRERCLEAGMDEYLAKPLRPDDLHRVLWRFAPKGRPQAASRDVPSCLAPDAPPSGTAHIDWAKALEYAGGNAEDLEMLCGVVEEFFAKEGAALQGEAVAGDLRALPDRLHTLRPTLAGFGATELAALAWNLESLAREGRGGDIPGLVAELEKGLAVFLAELEGRGRAAPMQSSP</sequence>
<dbReference type="FunFam" id="3.30.565.10:FF:000010">
    <property type="entry name" value="Sensor histidine kinase RcsC"/>
    <property type="match status" value="1"/>
</dbReference>
<feature type="transmembrane region" description="Helical" evidence="14">
    <location>
        <begin position="157"/>
        <end position="178"/>
    </location>
</feature>
<dbReference type="Pfam" id="PF00512">
    <property type="entry name" value="HisKA"/>
    <property type="match status" value="1"/>
</dbReference>
<dbReference type="Pfam" id="PF00072">
    <property type="entry name" value="Response_reg"/>
    <property type="match status" value="1"/>
</dbReference>
<dbReference type="PROSITE" id="PS50109">
    <property type="entry name" value="HIS_KIN"/>
    <property type="match status" value="1"/>
</dbReference>
<dbReference type="SUPFAM" id="SSF47384">
    <property type="entry name" value="Homodimeric domain of signal transducing histidine kinase"/>
    <property type="match status" value="1"/>
</dbReference>
<dbReference type="InterPro" id="IPR001789">
    <property type="entry name" value="Sig_transdc_resp-reg_receiver"/>
</dbReference>
<dbReference type="Pfam" id="PF01627">
    <property type="entry name" value="Hpt"/>
    <property type="match status" value="1"/>
</dbReference>
<reference evidence="18" key="1">
    <citation type="journal article" date="2015" name="Proc. Natl. Acad. Sci. U.S.A.">
        <title>Networks of energetic and metabolic interactions define dynamics in microbial communities.</title>
        <authorList>
            <person name="Embree M."/>
            <person name="Liu J.K."/>
            <person name="Al-Bassam M.M."/>
            <person name="Zengler K."/>
        </authorList>
    </citation>
    <scope>NUCLEOTIDE SEQUENCE</scope>
</reference>
<dbReference type="GO" id="GO:0005886">
    <property type="term" value="C:plasma membrane"/>
    <property type="evidence" value="ECO:0007669"/>
    <property type="project" value="UniProtKB-SubCell"/>
</dbReference>
<dbReference type="GO" id="GO:0000155">
    <property type="term" value="F:phosphorelay sensor kinase activity"/>
    <property type="evidence" value="ECO:0007669"/>
    <property type="project" value="InterPro"/>
</dbReference>
<accession>A0A0W8G4J5</accession>
<dbReference type="Gene3D" id="1.10.287.130">
    <property type="match status" value="1"/>
</dbReference>
<dbReference type="SUPFAM" id="SSF52172">
    <property type="entry name" value="CheY-like"/>
    <property type="match status" value="1"/>
</dbReference>
<comment type="catalytic activity">
    <reaction evidence="1">
        <text>ATP + protein L-histidine = ADP + protein N-phospho-L-histidine.</text>
        <dbReference type="EC" id="2.7.13.3"/>
    </reaction>
</comment>
<dbReference type="InterPro" id="IPR036641">
    <property type="entry name" value="HPT_dom_sf"/>
</dbReference>
<proteinExistence type="predicted"/>
<organism evidence="18">
    <name type="scientific">hydrocarbon metagenome</name>
    <dbReference type="NCBI Taxonomy" id="938273"/>
    <lineage>
        <taxon>unclassified sequences</taxon>
        <taxon>metagenomes</taxon>
        <taxon>ecological metagenomes</taxon>
    </lineage>
</organism>
<feature type="transmembrane region" description="Helical" evidence="14">
    <location>
        <begin position="93"/>
        <end position="113"/>
    </location>
</feature>
<evidence type="ECO:0000313" key="18">
    <source>
        <dbReference type="EMBL" id="KUG28075.1"/>
    </source>
</evidence>
<evidence type="ECO:0000256" key="6">
    <source>
        <dbReference type="ARBA" id="ARBA00022679"/>
    </source>
</evidence>
<keyword evidence="8" id="KW-0547">Nucleotide-binding</keyword>
<dbReference type="InterPro" id="IPR008207">
    <property type="entry name" value="Sig_transdc_His_kin_Hpt_dom"/>
</dbReference>
<keyword evidence="9" id="KW-0418">Kinase</keyword>
<evidence type="ECO:0000256" key="10">
    <source>
        <dbReference type="ARBA" id="ARBA00022840"/>
    </source>
</evidence>
<evidence type="ECO:0000256" key="2">
    <source>
        <dbReference type="ARBA" id="ARBA00004651"/>
    </source>
</evidence>
<feature type="domain" description="Response regulatory" evidence="16">
    <location>
        <begin position="498"/>
        <end position="616"/>
    </location>
</feature>
<dbReference type="SMART" id="SM00388">
    <property type="entry name" value="HisKA"/>
    <property type="match status" value="1"/>
</dbReference>
<evidence type="ECO:0000256" key="14">
    <source>
        <dbReference type="SAM" id="Phobius"/>
    </source>
</evidence>
<name>A0A0W8G4J5_9ZZZZ</name>
<gene>
    <name evidence="18" type="ORF">ASZ90_002035</name>
</gene>
<dbReference type="SMART" id="SM00387">
    <property type="entry name" value="HATPase_c"/>
    <property type="match status" value="1"/>
</dbReference>
<evidence type="ECO:0000256" key="12">
    <source>
        <dbReference type="ARBA" id="ARBA00023012"/>
    </source>
</evidence>
<dbReference type="CDD" id="cd17546">
    <property type="entry name" value="REC_hyHK_CKI1_RcsC-like"/>
    <property type="match status" value="1"/>
</dbReference>
<keyword evidence="10" id="KW-0067">ATP-binding</keyword>
<dbReference type="InterPro" id="IPR011006">
    <property type="entry name" value="CheY-like_superfamily"/>
</dbReference>
<dbReference type="PANTHER" id="PTHR45339:SF1">
    <property type="entry name" value="HYBRID SIGNAL TRANSDUCTION HISTIDINE KINASE J"/>
    <property type="match status" value="1"/>
</dbReference>
<evidence type="ECO:0000259" key="17">
    <source>
        <dbReference type="PROSITE" id="PS50894"/>
    </source>
</evidence>
<dbReference type="PRINTS" id="PR00344">
    <property type="entry name" value="BCTRLSENSOR"/>
</dbReference>
<comment type="subcellular location">
    <subcellularLocation>
        <location evidence="2">Cell membrane</location>
        <topology evidence="2">Multi-pass membrane protein</topology>
    </subcellularLocation>
</comment>
<dbReference type="PROSITE" id="PS50894">
    <property type="entry name" value="HPT"/>
    <property type="match status" value="1"/>
</dbReference>
<keyword evidence="13 14" id="KW-0472">Membrane</keyword>
<keyword evidence="4" id="KW-1003">Cell membrane</keyword>
<dbReference type="PANTHER" id="PTHR45339">
    <property type="entry name" value="HYBRID SIGNAL TRANSDUCTION HISTIDINE KINASE J"/>
    <property type="match status" value="1"/>
</dbReference>
<evidence type="ECO:0000256" key="5">
    <source>
        <dbReference type="ARBA" id="ARBA00022553"/>
    </source>
</evidence>
<feature type="transmembrane region" description="Helical" evidence="14">
    <location>
        <begin position="38"/>
        <end position="56"/>
    </location>
</feature>
<feature type="transmembrane region" description="Helical" evidence="14">
    <location>
        <begin position="184"/>
        <end position="212"/>
    </location>
</feature>
<evidence type="ECO:0000256" key="3">
    <source>
        <dbReference type="ARBA" id="ARBA00012438"/>
    </source>
</evidence>